<dbReference type="EMBL" id="RBNI01014406">
    <property type="protein sequence ID" value="RUP21541.1"/>
    <property type="molecule type" value="Genomic_DNA"/>
</dbReference>
<dbReference type="Proteomes" id="UP000268093">
    <property type="component" value="Unassembled WGS sequence"/>
</dbReference>
<name>A0A433BAH3_9FUNG</name>
<gene>
    <name evidence="1" type="ORF">BC936DRAFT_139177</name>
</gene>
<accession>A0A433BAH3</accession>
<keyword evidence="2" id="KW-1185">Reference proteome</keyword>
<sequence length="272" mass="30093">MLILNNRPAPLVVGVEHTLGDVRLSMNNGFGADLGQAKVELGAVVYALALLYVGQVRHRDREFGYLLHGRVRRVARDRVLRAVIGVEGRVDVCGKGVVMKHVSTFSSSHDHHHYHQPTRKPIVAPHAIIPNNLLRLRIDPLLERHHDHEPISPPRHAGCDNLRIEPKVHCTPDDGELGARRHGDDTDGSAKFLVDALVQVIGRAEPAHEENGVASGGLSQLLADQVQDVKNHGFKDQVLYLLCRQAENAVLQANRVVGQVVQTRDRGEFEKL</sequence>
<organism evidence="1 2">
    <name type="scientific">Jimgerdemannia flammicorona</name>
    <dbReference type="NCBI Taxonomy" id="994334"/>
    <lineage>
        <taxon>Eukaryota</taxon>
        <taxon>Fungi</taxon>
        <taxon>Fungi incertae sedis</taxon>
        <taxon>Mucoromycota</taxon>
        <taxon>Mucoromycotina</taxon>
        <taxon>Endogonomycetes</taxon>
        <taxon>Endogonales</taxon>
        <taxon>Endogonaceae</taxon>
        <taxon>Jimgerdemannia</taxon>
    </lineage>
</organism>
<evidence type="ECO:0000313" key="2">
    <source>
        <dbReference type="Proteomes" id="UP000268093"/>
    </source>
</evidence>
<evidence type="ECO:0000313" key="1">
    <source>
        <dbReference type="EMBL" id="RUP21541.1"/>
    </source>
</evidence>
<reference evidence="1 2" key="1">
    <citation type="journal article" date="2018" name="New Phytol.">
        <title>Phylogenomics of Endogonaceae and evolution of mycorrhizas within Mucoromycota.</title>
        <authorList>
            <person name="Chang Y."/>
            <person name="Desiro A."/>
            <person name="Na H."/>
            <person name="Sandor L."/>
            <person name="Lipzen A."/>
            <person name="Clum A."/>
            <person name="Barry K."/>
            <person name="Grigoriev I.V."/>
            <person name="Martin F.M."/>
            <person name="Stajich J.E."/>
            <person name="Smith M.E."/>
            <person name="Bonito G."/>
            <person name="Spatafora J.W."/>
        </authorList>
    </citation>
    <scope>NUCLEOTIDE SEQUENCE [LARGE SCALE GENOMIC DNA]</scope>
    <source>
        <strain evidence="1 2">GMNB39</strain>
    </source>
</reference>
<dbReference type="AlphaFoldDB" id="A0A433BAH3"/>
<protein>
    <submittedName>
        <fullName evidence="1">Uncharacterized protein</fullName>
    </submittedName>
</protein>
<comment type="caution">
    <text evidence="1">The sequence shown here is derived from an EMBL/GenBank/DDBJ whole genome shotgun (WGS) entry which is preliminary data.</text>
</comment>
<proteinExistence type="predicted"/>